<proteinExistence type="predicted"/>
<dbReference type="GO" id="GO:0000160">
    <property type="term" value="P:phosphorelay signal transduction system"/>
    <property type="evidence" value="ECO:0007669"/>
    <property type="project" value="InterPro"/>
</dbReference>
<dbReference type="InterPro" id="IPR001789">
    <property type="entry name" value="Sig_transdc_resp-reg_receiver"/>
</dbReference>
<protein>
    <recommendedName>
        <fullName evidence="3">Response regulatory domain-containing protein</fullName>
    </recommendedName>
</protein>
<dbReference type="SMART" id="SM00448">
    <property type="entry name" value="REC"/>
    <property type="match status" value="1"/>
</dbReference>
<dbReference type="EMBL" id="PPEL01000036">
    <property type="protein sequence ID" value="PNV65316.1"/>
    <property type="molecule type" value="Genomic_DNA"/>
</dbReference>
<evidence type="ECO:0000313" key="5">
    <source>
        <dbReference type="Proteomes" id="UP000236488"/>
    </source>
</evidence>
<evidence type="ECO:0000259" key="3">
    <source>
        <dbReference type="PROSITE" id="PS50110"/>
    </source>
</evidence>
<gene>
    <name evidence="4" type="ORF">C2L80_07205</name>
</gene>
<comment type="caution">
    <text evidence="4">The sequence shown here is derived from an EMBL/GenBank/DDBJ whole genome shotgun (WGS) entry which is preliminary data.</text>
</comment>
<feature type="modified residue" description="4-aspartylphosphate" evidence="2">
    <location>
        <position position="53"/>
    </location>
</feature>
<name>A0A2K2U4R9_9ACTN</name>
<dbReference type="PROSITE" id="PS50110">
    <property type="entry name" value="RESPONSE_REGULATORY"/>
    <property type="match status" value="1"/>
</dbReference>
<dbReference type="RefSeq" id="WP_087197691.1">
    <property type="nucleotide sequence ID" value="NZ_PPEL01000036.1"/>
</dbReference>
<reference evidence="4 5" key="1">
    <citation type="journal article" date="2018" name="Int. J. Syst. Evol. Microbiol.">
        <title>Rubneribacter badeniensis gen. nov., sp. nov. and Enteroscipio rubneri gen. nov., sp. nov., new members of the Eggerthellaceae isolated from human faeces.</title>
        <authorList>
            <person name="Danylec N."/>
            <person name="Gobl A."/>
            <person name="Stoll D.A."/>
            <person name="Hetzer B."/>
            <person name="Kulling S.E."/>
            <person name="Huch M."/>
        </authorList>
    </citation>
    <scope>NUCLEOTIDE SEQUENCE [LARGE SCALE GENOMIC DNA]</scope>
    <source>
        <strain evidence="4 5">ResAG-85</strain>
    </source>
</reference>
<dbReference type="Proteomes" id="UP000236488">
    <property type="component" value="Unassembled WGS sequence"/>
</dbReference>
<dbReference type="Gene3D" id="3.40.50.2300">
    <property type="match status" value="1"/>
</dbReference>
<dbReference type="InterPro" id="IPR011006">
    <property type="entry name" value="CheY-like_superfamily"/>
</dbReference>
<evidence type="ECO:0000256" key="2">
    <source>
        <dbReference type="PROSITE-ProRule" id="PRU00169"/>
    </source>
</evidence>
<sequence length="299" mass="33621">MNERVLVVDDNDVNRRMMVDVLEQWGYRVDEADNGKVVMRMVEELLPDLVLLDVMLPGMNGYEICHWLKQNPKTDHIPVIMLTVLSDSESRARGIGVGADLFVSRPPNYQEMHRNIESLLRNKRKYRCMESAEALCGFLEGLVRRLSAVEYERYQGAFGYALRTAKILGIDDDGCHRMMMGALCCALERSLERVGVEGDSVDDLVGPLNAAPWMRRFLAYQRHPGSLGDEGPSAAIYFACERYWDLRARGSSDEAALEEVRRRLSGVPARLSVVDALKQAVSDEAFLRRFGTAEGDAGT</sequence>
<dbReference type="SUPFAM" id="SSF52172">
    <property type="entry name" value="CheY-like"/>
    <property type="match status" value="1"/>
</dbReference>
<evidence type="ECO:0000256" key="1">
    <source>
        <dbReference type="ARBA" id="ARBA00022553"/>
    </source>
</evidence>
<keyword evidence="1 2" id="KW-0597">Phosphoprotein</keyword>
<dbReference type="Pfam" id="PF00072">
    <property type="entry name" value="Response_reg"/>
    <property type="match status" value="1"/>
</dbReference>
<feature type="domain" description="Response regulatory" evidence="3">
    <location>
        <begin position="4"/>
        <end position="120"/>
    </location>
</feature>
<accession>A0A2K2U4R9</accession>
<dbReference type="PANTHER" id="PTHR44591">
    <property type="entry name" value="STRESS RESPONSE REGULATOR PROTEIN 1"/>
    <property type="match status" value="1"/>
</dbReference>
<keyword evidence="5" id="KW-1185">Reference proteome</keyword>
<organism evidence="4 5">
    <name type="scientific">Rubneribacter badeniensis</name>
    <dbReference type="NCBI Taxonomy" id="2070688"/>
    <lineage>
        <taxon>Bacteria</taxon>
        <taxon>Bacillati</taxon>
        <taxon>Actinomycetota</taxon>
        <taxon>Coriobacteriia</taxon>
        <taxon>Eggerthellales</taxon>
        <taxon>Eggerthellaceae</taxon>
        <taxon>Rubneribacter</taxon>
    </lineage>
</organism>
<evidence type="ECO:0000313" key="4">
    <source>
        <dbReference type="EMBL" id="PNV65316.1"/>
    </source>
</evidence>
<dbReference type="AlphaFoldDB" id="A0A2K2U4R9"/>
<dbReference type="PANTHER" id="PTHR44591:SF3">
    <property type="entry name" value="RESPONSE REGULATORY DOMAIN-CONTAINING PROTEIN"/>
    <property type="match status" value="1"/>
</dbReference>
<dbReference type="InterPro" id="IPR050595">
    <property type="entry name" value="Bact_response_regulator"/>
</dbReference>